<protein>
    <recommendedName>
        <fullName evidence="1">DM2 domain-containing protein</fullName>
    </recommendedName>
</protein>
<dbReference type="PANTHER" id="PTHR46235">
    <property type="entry name" value="PHD FINGER-CONTAINING PROTEIN DDB_G0268158"/>
    <property type="match status" value="1"/>
</dbReference>
<evidence type="ECO:0000313" key="3">
    <source>
        <dbReference type="Proteomes" id="UP000593564"/>
    </source>
</evidence>
<accession>A0A7J7H829</accession>
<reference evidence="3" key="1">
    <citation type="journal article" date="2020" name="Nat. Commun.">
        <title>Genome assembly of wild tea tree DASZ reveals pedigree and selection history of tea varieties.</title>
        <authorList>
            <person name="Zhang W."/>
            <person name="Zhang Y."/>
            <person name="Qiu H."/>
            <person name="Guo Y."/>
            <person name="Wan H."/>
            <person name="Zhang X."/>
            <person name="Scossa F."/>
            <person name="Alseekh S."/>
            <person name="Zhang Q."/>
            <person name="Wang P."/>
            <person name="Xu L."/>
            <person name="Schmidt M.H."/>
            <person name="Jia X."/>
            <person name="Li D."/>
            <person name="Zhu A."/>
            <person name="Guo F."/>
            <person name="Chen W."/>
            <person name="Ni D."/>
            <person name="Usadel B."/>
            <person name="Fernie A.R."/>
            <person name="Wen W."/>
        </authorList>
    </citation>
    <scope>NUCLEOTIDE SEQUENCE [LARGE SCALE GENOMIC DNA]</scope>
    <source>
        <strain evidence="3">cv. G240</strain>
    </source>
</reference>
<dbReference type="InterPro" id="IPR058939">
    <property type="entry name" value="Mtase_EDM2"/>
</dbReference>
<reference evidence="2 3" key="2">
    <citation type="submission" date="2020-07" db="EMBL/GenBank/DDBJ databases">
        <title>Genome assembly of wild tea tree DASZ reveals pedigree and selection history of tea varieties.</title>
        <authorList>
            <person name="Zhang W."/>
        </authorList>
    </citation>
    <scope>NUCLEOTIDE SEQUENCE [LARGE SCALE GENOMIC DNA]</scope>
    <source>
        <strain evidence="3">cv. G240</strain>
        <tissue evidence="2">Leaf</tissue>
    </source>
</reference>
<dbReference type="Proteomes" id="UP000593564">
    <property type="component" value="Unassembled WGS sequence"/>
</dbReference>
<feature type="domain" description="DM2" evidence="1">
    <location>
        <begin position="97"/>
        <end position="160"/>
    </location>
</feature>
<dbReference type="PANTHER" id="PTHR46235:SF3">
    <property type="entry name" value="PHD FINGER-CONTAINING PROTEIN DDB_G0268158"/>
    <property type="match status" value="1"/>
</dbReference>
<dbReference type="Pfam" id="PF26055">
    <property type="entry name" value="Mtase_EDM2"/>
    <property type="match status" value="1"/>
</dbReference>
<evidence type="ECO:0000313" key="2">
    <source>
        <dbReference type="EMBL" id="KAF5947908.1"/>
    </source>
</evidence>
<name>A0A7J7H829_CAMSI</name>
<comment type="caution">
    <text evidence="2">The sequence shown here is derived from an EMBL/GenBank/DDBJ whole genome shotgun (WGS) entry which is preliminary data.</text>
</comment>
<gene>
    <name evidence="2" type="ORF">HYC85_013865</name>
</gene>
<sequence length="168" mass="19331">MDTTSNEDFLEVLIFILGLVLHQVRSRFAVGSLKIQRFSSLHSNDLVSIFIGDLGSHLFHKRCLEPSESNTYTEIDAVFECLETEYGISQEDLILYGQSIVDFCCGANDFSCLMKKKLDKTWMRCSYKNYDVLQAKNDFNFEKRDWMTVHLKELPIGSQLKQPTVGKN</sequence>
<organism evidence="2 3">
    <name type="scientific">Camellia sinensis</name>
    <name type="common">Tea plant</name>
    <name type="synonym">Thea sinensis</name>
    <dbReference type="NCBI Taxonomy" id="4442"/>
    <lineage>
        <taxon>Eukaryota</taxon>
        <taxon>Viridiplantae</taxon>
        <taxon>Streptophyta</taxon>
        <taxon>Embryophyta</taxon>
        <taxon>Tracheophyta</taxon>
        <taxon>Spermatophyta</taxon>
        <taxon>Magnoliopsida</taxon>
        <taxon>eudicotyledons</taxon>
        <taxon>Gunneridae</taxon>
        <taxon>Pentapetalae</taxon>
        <taxon>asterids</taxon>
        <taxon>Ericales</taxon>
        <taxon>Theaceae</taxon>
        <taxon>Camellia</taxon>
    </lineage>
</organism>
<proteinExistence type="predicted"/>
<dbReference type="EMBL" id="JACBKZ010000006">
    <property type="protein sequence ID" value="KAF5947908.1"/>
    <property type="molecule type" value="Genomic_DNA"/>
</dbReference>
<keyword evidence="3" id="KW-1185">Reference proteome</keyword>
<dbReference type="AlphaFoldDB" id="A0A7J7H829"/>
<evidence type="ECO:0000259" key="1">
    <source>
        <dbReference type="Pfam" id="PF26055"/>
    </source>
</evidence>